<dbReference type="InterPro" id="IPR036890">
    <property type="entry name" value="HATPase_C_sf"/>
</dbReference>
<accession>A0A852T3K5</accession>
<protein>
    <submittedName>
        <fullName evidence="2">Signal transduction histidine kinase</fullName>
    </submittedName>
</protein>
<feature type="transmembrane region" description="Helical" evidence="1">
    <location>
        <begin position="304"/>
        <end position="329"/>
    </location>
</feature>
<name>A0A852T3K5_9MICO</name>
<dbReference type="Gene3D" id="3.30.565.10">
    <property type="entry name" value="Histidine kinase-like ATPase, C-terminal domain"/>
    <property type="match status" value="1"/>
</dbReference>
<gene>
    <name evidence="2" type="ORF">BJ963_002980</name>
</gene>
<keyword evidence="2" id="KW-0418">Kinase</keyword>
<comment type="caution">
    <text evidence="2">The sequence shown here is derived from an EMBL/GenBank/DDBJ whole genome shotgun (WGS) entry which is preliminary data.</text>
</comment>
<dbReference type="Proteomes" id="UP000589620">
    <property type="component" value="Unassembled WGS sequence"/>
</dbReference>
<dbReference type="RefSeq" id="WP_179457372.1">
    <property type="nucleotide sequence ID" value="NZ_BAAAPX010000001.1"/>
</dbReference>
<evidence type="ECO:0000313" key="3">
    <source>
        <dbReference type="Proteomes" id="UP000589620"/>
    </source>
</evidence>
<sequence length="558" mass="57982">MLQTNVRRSVARVYGPSAITVWSWLITLPFAVTVMSGLQYVEGGPLQVLAVSALAHGILGGVLLAGAALLRPVRGRARPVVVFLIFAVAGGLRPILFLEAGGLLSIPVVPGDLVGRIAINVVALVAAFSLIAVGVDLVREHRGVFRRLRSAQRASQRDVESAAERLRELRAGTVDDVVAALEEAAASAAARPMEPSAAARMLRRLAEDVVRPASHRVYATPAPDEAAEVSAAGAREWSAAVLGGMRAAPPLMTAALFSVLVVPFGMLLFGPVSALAIAVGFVVLLVANAVVARLRLPHHPIPRLLLLGGAYTAVGVLLTLSGETTLLVLGVRPDAVWFEVLTYPLIALSVAFVVSLAVRTRLDQAELETALQSNVAAAARIRAEYERERASLARLLHAGVQSELIAGALSLTASAGPGDAGARMAEIVGRARDALRGPHSEPGAAEQVRTLLDSWSSAIDLTARIGDGAWERLGDASRSAAVVDAISEGLANAVRHGDGSPVALELRPADPGGVEVVVRSGGVLAASEAGIGLKQLSERGTVALRERSGRVELAVAIP</sequence>
<evidence type="ECO:0000313" key="2">
    <source>
        <dbReference type="EMBL" id="NYD75461.1"/>
    </source>
</evidence>
<keyword evidence="1" id="KW-0472">Membrane</keyword>
<feature type="transmembrane region" description="Helical" evidence="1">
    <location>
        <begin position="251"/>
        <end position="269"/>
    </location>
</feature>
<feature type="transmembrane region" description="Helical" evidence="1">
    <location>
        <begin position="117"/>
        <end position="138"/>
    </location>
</feature>
<evidence type="ECO:0000256" key="1">
    <source>
        <dbReference type="SAM" id="Phobius"/>
    </source>
</evidence>
<keyword evidence="2" id="KW-0808">Transferase</keyword>
<dbReference type="EMBL" id="JACCBJ010000001">
    <property type="protein sequence ID" value="NYD75461.1"/>
    <property type="molecule type" value="Genomic_DNA"/>
</dbReference>
<dbReference type="AlphaFoldDB" id="A0A852T3K5"/>
<reference evidence="2 3" key="1">
    <citation type="submission" date="2020-07" db="EMBL/GenBank/DDBJ databases">
        <title>Sequencing the genomes of 1000 actinobacteria strains.</title>
        <authorList>
            <person name="Klenk H.-P."/>
        </authorList>
    </citation>
    <scope>NUCLEOTIDE SEQUENCE [LARGE SCALE GENOMIC DNA]</scope>
    <source>
        <strain evidence="2 3">DSM 23871</strain>
    </source>
</reference>
<keyword evidence="1" id="KW-1133">Transmembrane helix</keyword>
<feature type="transmembrane region" description="Helical" evidence="1">
    <location>
        <begin position="275"/>
        <end position="292"/>
    </location>
</feature>
<dbReference type="GO" id="GO:0016301">
    <property type="term" value="F:kinase activity"/>
    <property type="evidence" value="ECO:0007669"/>
    <property type="project" value="UniProtKB-KW"/>
</dbReference>
<proteinExistence type="predicted"/>
<keyword evidence="1" id="KW-0812">Transmembrane</keyword>
<feature type="transmembrane region" description="Helical" evidence="1">
    <location>
        <begin position="21"/>
        <end position="41"/>
    </location>
</feature>
<feature type="transmembrane region" description="Helical" evidence="1">
    <location>
        <begin position="47"/>
        <end position="70"/>
    </location>
</feature>
<feature type="transmembrane region" description="Helical" evidence="1">
    <location>
        <begin position="335"/>
        <end position="358"/>
    </location>
</feature>
<keyword evidence="3" id="KW-1185">Reference proteome</keyword>
<organism evidence="2 3">
    <name type="scientific">Leifsonia soli</name>
    <dbReference type="NCBI Taxonomy" id="582665"/>
    <lineage>
        <taxon>Bacteria</taxon>
        <taxon>Bacillati</taxon>
        <taxon>Actinomycetota</taxon>
        <taxon>Actinomycetes</taxon>
        <taxon>Micrococcales</taxon>
        <taxon>Microbacteriaceae</taxon>
        <taxon>Leifsonia</taxon>
    </lineage>
</organism>
<feature type="transmembrane region" description="Helical" evidence="1">
    <location>
        <begin position="77"/>
        <end position="97"/>
    </location>
</feature>